<dbReference type="Pfam" id="PF01774">
    <property type="entry name" value="UreD"/>
    <property type="match status" value="1"/>
</dbReference>
<keyword evidence="2 4" id="KW-0996">Nickel insertion</keyword>
<dbReference type="Proteomes" id="UP000235116">
    <property type="component" value="Chromosome"/>
</dbReference>
<evidence type="ECO:0000313" key="6">
    <source>
        <dbReference type="Proteomes" id="UP000235116"/>
    </source>
</evidence>
<dbReference type="OrthoDB" id="9798842at2"/>
<protein>
    <recommendedName>
        <fullName evidence="4">Urease accessory protein UreD</fullName>
    </recommendedName>
</protein>
<evidence type="ECO:0000313" key="5">
    <source>
        <dbReference type="EMBL" id="AUM12655.1"/>
    </source>
</evidence>
<dbReference type="RefSeq" id="WP_101894040.1">
    <property type="nucleotide sequence ID" value="NZ_CP022684.1"/>
</dbReference>
<dbReference type="PANTHER" id="PTHR33643">
    <property type="entry name" value="UREASE ACCESSORY PROTEIN D"/>
    <property type="match status" value="1"/>
</dbReference>
<comment type="similarity">
    <text evidence="1 4">Belongs to the UreD family.</text>
</comment>
<keyword evidence="6" id="KW-1185">Reference proteome</keyword>
<dbReference type="InterPro" id="IPR002669">
    <property type="entry name" value="UreD"/>
</dbReference>
<dbReference type="AlphaFoldDB" id="A0A2K9LME4"/>
<dbReference type="PANTHER" id="PTHR33643:SF1">
    <property type="entry name" value="UREASE ACCESSORY PROTEIN D"/>
    <property type="match status" value="1"/>
</dbReference>
<evidence type="ECO:0000256" key="2">
    <source>
        <dbReference type="ARBA" id="ARBA00022988"/>
    </source>
</evidence>
<name>A0A2K9LME4_9GAMM</name>
<dbReference type="GO" id="GO:0016151">
    <property type="term" value="F:nickel cation binding"/>
    <property type="evidence" value="ECO:0007669"/>
    <property type="project" value="UniProtKB-UniRule"/>
</dbReference>
<evidence type="ECO:0000256" key="3">
    <source>
        <dbReference type="ARBA" id="ARBA00023186"/>
    </source>
</evidence>
<dbReference type="HAMAP" id="MF_01384">
    <property type="entry name" value="UreD"/>
    <property type="match status" value="1"/>
</dbReference>
<comment type="subcellular location">
    <subcellularLocation>
        <location evidence="4">Cytoplasm</location>
    </subcellularLocation>
</comment>
<gene>
    <name evidence="4" type="primary">ureD</name>
    <name evidence="5" type="ORF">Kalk_09615</name>
</gene>
<accession>A0A2K9LME4</accession>
<dbReference type="EMBL" id="CP022684">
    <property type="protein sequence ID" value="AUM12655.1"/>
    <property type="molecule type" value="Genomic_DNA"/>
</dbReference>
<evidence type="ECO:0000256" key="1">
    <source>
        <dbReference type="ARBA" id="ARBA00007177"/>
    </source>
</evidence>
<organism evidence="5 6">
    <name type="scientific">Ketobacter alkanivorans</name>
    <dbReference type="NCBI Taxonomy" id="1917421"/>
    <lineage>
        <taxon>Bacteria</taxon>
        <taxon>Pseudomonadati</taxon>
        <taxon>Pseudomonadota</taxon>
        <taxon>Gammaproteobacteria</taxon>
        <taxon>Pseudomonadales</taxon>
        <taxon>Ketobacteraceae</taxon>
        <taxon>Ketobacter</taxon>
    </lineage>
</organism>
<dbReference type="GO" id="GO:0005737">
    <property type="term" value="C:cytoplasm"/>
    <property type="evidence" value="ECO:0007669"/>
    <property type="project" value="UniProtKB-SubCell"/>
</dbReference>
<keyword evidence="3 4" id="KW-0143">Chaperone</keyword>
<comment type="function">
    <text evidence="4">Required for maturation of urease via the functional incorporation of the urease nickel metallocenter.</text>
</comment>
<keyword evidence="4" id="KW-0963">Cytoplasm</keyword>
<evidence type="ECO:0000256" key="4">
    <source>
        <dbReference type="HAMAP-Rule" id="MF_01384"/>
    </source>
</evidence>
<dbReference type="KEGG" id="kak:Kalk_09615"/>
<proteinExistence type="inferred from homology"/>
<comment type="subunit">
    <text evidence="4">UreD, UreF and UreG form a complex that acts as a GTP-hydrolysis-dependent molecular chaperone, activating the urease apoprotein by helping to assemble the nickel containing metallocenter of UreC. The UreE protein probably delivers the nickel.</text>
</comment>
<reference evidence="6" key="1">
    <citation type="submission" date="2017-08" db="EMBL/GenBank/DDBJ databases">
        <title>Direct submision.</title>
        <authorList>
            <person name="Kim S.-J."/>
            <person name="Rhee S.-K."/>
        </authorList>
    </citation>
    <scope>NUCLEOTIDE SEQUENCE [LARGE SCALE GENOMIC DNA]</scope>
    <source>
        <strain evidence="6">GI5</strain>
    </source>
</reference>
<sequence length="284" mass="31267">MNAIATPAQAGWSASLALEFEQKGAKTALVRNRHEGPLRVQRPFYPEANGQAHVYILHPPGGIVAGDSLVISSTIGSDAHALLTTPSAGRVYCSNRQRLLQTQQVTMTVADGGFGEWLPQENIVFNDALAVNRTHIHLQPESRFIGWEITCLGRPASSELFESGDLQQDLVVTMSGQPLLLEKSRFAGGSALMHKRWGLNGSHALATMICTLEDSAAEASMRQLCEQHRGPHLTIEVTQLPKLLILRAHAMQAEPIKNAFFAAWRKLRFIMQNCEAIAPRIWFT</sequence>